<feature type="transmembrane region" description="Helical" evidence="1">
    <location>
        <begin position="132"/>
        <end position="155"/>
    </location>
</feature>
<reference evidence="3" key="1">
    <citation type="submission" date="2016-10" db="EMBL/GenBank/DDBJ databases">
        <authorList>
            <person name="Varghese N."/>
            <person name="Submissions S."/>
        </authorList>
    </citation>
    <scope>NUCLEOTIDE SEQUENCE [LARGE SCALE GENOMIC DNA]</scope>
    <source>
        <strain evidence="3">IBRC-M10078</strain>
    </source>
</reference>
<feature type="transmembrane region" description="Helical" evidence="1">
    <location>
        <begin position="284"/>
        <end position="303"/>
    </location>
</feature>
<dbReference type="EMBL" id="FNJU01000005">
    <property type="protein sequence ID" value="SDP70137.1"/>
    <property type="molecule type" value="Genomic_DNA"/>
</dbReference>
<evidence type="ECO:0000313" key="2">
    <source>
        <dbReference type="EMBL" id="SDP70137.1"/>
    </source>
</evidence>
<protein>
    <submittedName>
        <fullName evidence="2">ABC-2 type transport system permease protein</fullName>
    </submittedName>
</protein>
<dbReference type="OrthoDB" id="2447941at2"/>
<dbReference type="PIRSF" id="PIRSF037259">
    <property type="entry name" value="EcsB_ABC"/>
    <property type="match status" value="1"/>
</dbReference>
<sequence>MINTKELWKKRYSQYTTEIRRYLRYMLNDHLLIALIFFTGGAAYYYNRWLEDLPQNVPYSFIIAIVLAFFLTRGSVQTLLKEPDLVFLLPVEKRLDDYFQKSFVWSAIFQGYILLLLFAVIAPLYLSATNQSFAHLSMIFVIVLMSKLWNLLMTWNLQYSHDVLSKVTDRIIRFFVNLALCYFLFTTASIFYTIAMIVIMLFLLTYFYKDRKQKGLKWDVLIELESKRMLTFYRLANLFTDVPKLKERVKKRKWLNWLIALSPYSQEKTFNYLYLRTFIRSSDYFGMYIRLTIIGGIALYFLPMDYGKIFIGLLFLYLTGYQLITLWRHHHLKVWLDLYPITIIKRTKSFLQLLSTILFIQVLLFCLFILFSGQFIFALYLLIFGTIFTYLFVHFYVKARLKKIG</sequence>
<feature type="transmembrane region" description="Helical" evidence="1">
    <location>
        <begin position="30"/>
        <end position="47"/>
    </location>
</feature>
<feature type="transmembrane region" description="Helical" evidence="1">
    <location>
        <begin position="59"/>
        <end position="76"/>
    </location>
</feature>
<keyword evidence="1" id="KW-0812">Transmembrane</keyword>
<dbReference type="Proteomes" id="UP000199159">
    <property type="component" value="Unassembled WGS sequence"/>
</dbReference>
<keyword evidence="1" id="KW-0472">Membrane</keyword>
<feature type="transmembrane region" description="Helical" evidence="1">
    <location>
        <begin position="191"/>
        <end position="208"/>
    </location>
</feature>
<keyword evidence="3" id="KW-1185">Reference proteome</keyword>
<gene>
    <name evidence="2" type="ORF">SAMN05216565_105196</name>
</gene>
<feature type="transmembrane region" description="Helical" evidence="1">
    <location>
        <begin position="377"/>
        <end position="397"/>
    </location>
</feature>
<feature type="transmembrane region" description="Helical" evidence="1">
    <location>
        <begin position="309"/>
        <end position="329"/>
    </location>
</feature>
<dbReference type="GO" id="GO:0016020">
    <property type="term" value="C:membrane"/>
    <property type="evidence" value="ECO:0007669"/>
    <property type="project" value="InterPro"/>
</dbReference>
<dbReference type="STRING" id="930152.SAMN05216565_105196"/>
<accession>A0A1H0UVA5</accession>
<feature type="transmembrane region" description="Helical" evidence="1">
    <location>
        <begin position="350"/>
        <end position="371"/>
    </location>
</feature>
<feature type="transmembrane region" description="Helical" evidence="1">
    <location>
        <begin position="103"/>
        <end position="126"/>
    </location>
</feature>
<dbReference type="Pfam" id="PF05975">
    <property type="entry name" value="EcsB"/>
    <property type="match status" value="1"/>
</dbReference>
<evidence type="ECO:0000256" key="1">
    <source>
        <dbReference type="SAM" id="Phobius"/>
    </source>
</evidence>
<evidence type="ECO:0000313" key="3">
    <source>
        <dbReference type="Proteomes" id="UP000199159"/>
    </source>
</evidence>
<dbReference type="AlphaFoldDB" id="A0A1H0UVA5"/>
<keyword evidence="1" id="KW-1133">Transmembrane helix</keyword>
<name>A0A1H0UVA5_9BACI</name>
<dbReference type="InterPro" id="IPR010288">
    <property type="entry name" value="EcsB_ABC"/>
</dbReference>
<organism evidence="2 3">
    <name type="scientific">Litchfieldia salsa</name>
    <dbReference type="NCBI Taxonomy" id="930152"/>
    <lineage>
        <taxon>Bacteria</taxon>
        <taxon>Bacillati</taxon>
        <taxon>Bacillota</taxon>
        <taxon>Bacilli</taxon>
        <taxon>Bacillales</taxon>
        <taxon>Bacillaceae</taxon>
        <taxon>Litchfieldia</taxon>
    </lineage>
</organism>
<proteinExistence type="predicted"/>
<dbReference type="RefSeq" id="WP_090854554.1">
    <property type="nucleotide sequence ID" value="NZ_FNJU01000005.1"/>
</dbReference>